<name>A0ACC2QW89_9NEOP</name>
<dbReference type="EMBL" id="CM056783">
    <property type="protein sequence ID" value="KAJ8727051.1"/>
    <property type="molecule type" value="Genomic_DNA"/>
</dbReference>
<sequence length="457" mass="52276">MRSVIVLAVLLAAEAADVLKDPGDLALVLDEEQFEDYLDNWLAQEQYRRILPAPPNSEGCTFKINGHLGQPQPVFLRHDSRRSVDRYLVAEENTGRIHINKGEQITVACPGTVIRSTAVDRTKKKVKVEPKSVAKARCVKNYFVSGEGWLQGEVAFNRLVCSEHLVPKIQTFVDKKFCQQSALQVGYIVENKFHELYRACFDQNLMQVLYVQYAQTPAHVVHQTGVPRPSKWLPETYFPGVNLDTLYTQTSQKSVFASYVGPTNANKYITRTKQRFLAKGHLAAKSDFVFASAQRATFFYINAAPQWQCINAGNWNKLEQNLRARIGFANYNTIIYTGTFGVMQLPGENDKPVDVFLTEKRQGKVPVPLYFYKVVYDVKNLRGTVFITINNPHLPLSEAESMAQHFCEDQCHDNVDFDWLKWEPRRVEVGYSFCCKVDDFRKKVNYLPSFKTDQLLF</sequence>
<gene>
    <name evidence="1" type="ORF">PYW08_015448</name>
</gene>
<proteinExistence type="predicted"/>
<reference evidence="1" key="1">
    <citation type="submission" date="2023-03" db="EMBL/GenBank/DDBJ databases">
        <title>Chromosome-level genomes of two armyworms, Mythimna separata and Mythimna loreyi, provide insights into the biosynthesis and reception of sex pheromones.</title>
        <authorList>
            <person name="Zhao H."/>
        </authorList>
    </citation>
    <scope>NUCLEOTIDE SEQUENCE</scope>
    <source>
        <strain evidence="1">BeijingLab</strain>
    </source>
</reference>
<dbReference type="Proteomes" id="UP001231649">
    <property type="component" value="Chromosome 7"/>
</dbReference>
<comment type="caution">
    <text evidence="1">The sequence shown here is derived from an EMBL/GenBank/DDBJ whole genome shotgun (WGS) entry which is preliminary data.</text>
</comment>
<accession>A0ACC2QW89</accession>
<protein>
    <submittedName>
        <fullName evidence="1">Uncharacterized protein</fullName>
    </submittedName>
</protein>
<organism evidence="1 2">
    <name type="scientific">Mythimna loreyi</name>
    <dbReference type="NCBI Taxonomy" id="667449"/>
    <lineage>
        <taxon>Eukaryota</taxon>
        <taxon>Metazoa</taxon>
        <taxon>Ecdysozoa</taxon>
        <taxon>Arthropoda</taxon>
        <taxon>Hexapoda</taxon>
        <taxon>Insecta</taxon>
        <taxon>Pterygota</taxon>
        <taxon>Neoptera</taxon>
        <taxon>Endopterygota</taxon>
        <taxon>Lepidoptera</taxon>
        <taxon>Glossata</taxon>
        <taxon>Ditrysia</taxon>
        <taxon>Noctuoidea</taxon>
        <taxon>Noctuidae</taxon>
        <taxon>Noctuinae</taxon>
        <taxon>Hadenini</taxon>
        <taxon>Mythimna</taxon>
    </lineage>
</organism>
<evidence type="ECO:0000313" key="1">
    <source>
        <dbReference type="EMBL" id="KAJ8727051.1"/>
    </source>
</evidence>
<keyword evidence="2" id="KW-1185">Reference proteome</keyword>
<evidence type="ECO:0000313" key="2">
    <source>
        <dbReference type="Proteomes" id="UP001231649"/>
    </source>
</evidence>